<proteinExistence type="predicted"/>
<evidence type="ECO:0000313" key="1">
    <source>
        <dbReference type="Proteomes" id="UP000887565"/>
    </source>
</evidence>
<dbReference type="AlphaFoldDB" id="A0A915JRE4"/>
<keyword evidence="1" id="KW-1185">Reference proteome</keyword>
<organism evidence="1 2">
    <name type="scientific">Romanomermis culicivorax</name>
    <name type="common">Nematode worm</name>
    <dbReference type="NCBI Taxonomy" id="13658"/>
    <lineage>
        <taxon>Eukaryota</taxon>
        <taxon>Metazoa</taxon>
        <taxon>Ecdysozoa</taxon>
        <taxon>Nematoda</taxon>
        <taxon>Enoplea</taxon>
        <taxon>Dorylaimia</taxon>
        <taxon>Mermithida</taxon>
        <taxon>Mermithoidea</taxon>
        <taxon>Mermithidae</taxon>
        <taxon>Romanomermis</taxon>
    </lineage>
</organism>
<name>A0A915JRE4_ROMCU</name>
<sequence length="101" mass="11371">MPKKSSICFLLPSSSSYNLTKVFTDGFTPHNNRPLADAFCIRPQNEPTIDPGALITNKNTDKVKISSLFILRIDQMLASLCASSDERRSMAYNYWMGYDTV</sequence>
<evidence type="ECO:0000313" key="2">
    <source>
        <dbReference type="WBParaSite" id="nRc.2.0.1.t28446-RA"/>
    </source>
</evidence>
<dbReference type="WBParaSite" id="nRc.2.0.1.t28446-RA">
    <property type="protein sequence ID" value="nRc.2.0.1.t28446-RA"/>
    <property type="gene ID" value="nRc.2.0.1.g28446"/>
</dbReference>
<accession>A0A915JRE4</accession>
<reference evidence="2" key="1">
    <citation type="submission" date="2022-11" db="UniProtKB">
        <authorList>
            <consortium name="WormBaseParasite"/>
        </authorList>
    </citation>
    <scope>IDENTIFICATION</scope>
</reference>
<protein>
    <submittedName>
        <fullName evidence="2">Uncharacterized protein</fullName>
    </submittedName>
</protein>
<dbReference type="Proteomes" id="UP000887565">
    <property type="component" value="Unplaced"/>
</dbReference>